<protein>
    <recommendedName>
        <fullName evidence="2">methionyl-tRNA formyltransferase</fullName>
        <ecNumber evidence="2">2.1.2.9</ecNumber>
    </recommendedName>
</protein>
<dbReference type="Gene3D" id="3.40.50.12230">
    <property type="match status" value="1"/>
</dbReference>
<dbReference type="OMA" id="GASPIHE"/>
<gene>
    <name evidence="7" type="ORF">GUITHDRAFT_141138</name>
</gene>
<keyword evidence="3" id="KW-0808">Transferase</keyword>
<evidence type="ECO:0000256" key="2">
    <source>
        <dbReference type="ARBA" id="ARBA00012261"/>
    </source>
</evidence>
<dbReference type="PANTHER" id="PTHR11138:SF5">
    <property type="entry name" value="METHIONYL-TRNA FORMYLTRANSFERASE, MITOCHONDRIAL"/>
    <property type="match status" value="1"/>
</dbReference>
<dbReference type="EnsemblProtists" id="EKX42449">
    <property type="protein sequence ID" value="EKX42449"/>
    <property type="gene ID" value="GUITHDRAFT_141138"/>
</dbReference>
<dbReference type="AlphaFoldDB" id="L1J2T2"/>
<evidence type="ECO:0000256" key="3">
    <source>
        <dbReference type="ARBA" id="ARBA00022679"/>
    </source>
</evidence>
<evidence type="ECO:0000256" key="1">
    <source>
        <dbReference type="ARBA" id="ARBA00010699"/>
    </source>
</evidence>
<reference evidence="7 9" key="1">
    <citation type="journal article" date="2012" name="Nature">
        <title>Algal genomes reveal evolutionary mosaicism and the fate of nucleomorphs.</title>
        <authorList>
            <consortium name="DOE Joint Genome Institute"/>
            <person name="Curtis B.A."/>
            <person name="Tanifuji G."/>
            <person name="Burki F."/>
            <person name="Gruber A."/>
            <person name="Irimia M."/>
            <person name="Maruyama S."/>
            <person name="Arias M.C."/>
            <person name="Ball S.G."/>
            <person name="Gile G.H."/>
            <person name="Hirakawa Y."/>
            <person name="Hopkins J.F."/>
            <person name="Kuo A."/>
            <person name="Rensing S.A."/>
            <person name="Schmutz J."/>
            <person name="Symeonidi A."/>
            <person name="Elias M."/>
            <person name="Eveleigh R.J."/>
            <person name="Herman E.K."/>
            <person name="Klute M.J."/>
            <person name="Nakayama T."/>
            <person name="Obornik M."/>
            <person name="Reyes-Prieto A."/>
            <person name="Armbrust E.V."/>
            <person name="Aves S.J."/>
            <person name="Beiko R.G."/>
            <person name="Coutinho P."/>
            <person name="Dacks J.B."/>
            <person name="Durnford D.G."/>
            <person name="Fast N.M."/>
            <person name="Green B.R."/>
            <person name="Grisdale C.J."/>
            <person name="Hempel F."/>
            <person name="Henrissat B."/>
            <person name="Hoppner M.P."/>
            <person name="Ishida K."/>
            <person name="Kim E."/>
            <person name="Koreny L."/>
            <person name="Kroth P.G."/>
            <person name="Liu Y."/>
            <person name="Malik S.B."/>
            <person name="Maier U.G."/>
            <person name="McRose D."/>
            <person name="Mock T."/>
            <person name="Neilson J.A."/>
            <person name="Onodera N.T."/>
            <person name="Poole A.M."/>
            <person name="Pritham E.J."/>
            <person name="Richards T.A."/>
            <person name="Rocap G."/>
            <person name="Roy S.W."/>
            <person name="Sarai C."/>
            <person name="Schaack S."/>
            <person name="Shirato S."/>
            <person name="Slamovits C.H."/>
            <person name="Spencer D.F."/>
            <person name="Suzuki S."/>
            <person name="Worden A.Z."/>
            <person name="Zauner S."/>
            <person name="Barry K."/>
            <person name="Bell C."/>
            <person name="Bharti A.K."/>
            <person name="Crow J.A."/>
            <person name="Grimwood J."/>
            <person name="Kramer R."/>
            <person name="Lindquist E."/>
            <person name="Lucas S."/>
            <person name="Salamov A."/>
            <person name="McFadden G.I."/>
            <person name="Lane C.E."/>
            <person name="Keeling P.J."/>
            <person name="Gray M.W."/>
            <person name="Grigoriev I.V."/>
            <person name="Archibald J.M."/>
        </authorList>
    </citation>
    <scope>NUCLEOTIDE SEQUENCE</scope>
    <source>
        <strain evidence="7 9">CCMP2712</strain>
    </source>
</reference>
<dbReference type="PaxDb" id="55529-EKX42449"/>
<evidence type="ECO:0000259" key="5">
    <source>
        <dbReference type="Pfam" id="PF00551"/>
    </source>
</evidence>
<dbReference type="EMBL" id="JH993016">
    <property type="protein sequence ID" value="EKX42449.1"/>
    <property type="molecule type" value="Genomic_DNA"/>
</dbReference>
<dbReference type="GO" id="GO:0005739">
    <property type="term" value="C:mitochondrion"/>
    <property type="evidence" value="ECO:0007669"/>
    <property type="project" value="TreeGrafter"/>
</dbReference>
<dbReference type="SUPFAM" id="SSF50486">
    <property type="entry name" value="FMT C-terminal domain-like"/>
    <property type="match status" value="1"/>
</dbReference>
<dbReference type="SUPFAM" id="SSF53328">
    <property type="entry name" value="Formyltransferase"/>
    <property type="match status" value="1"/>
</dbReference>
<dbReference type="GO" id="GO:0004479">
    <property type="term" value="F:methionyl-tRNA formyltransferase activity"/>
    <property type="evidence" value="ECO:0007669"/>
    <property type="project" value="UniProtKB-EC"/>
</dbReference>
<name>L1J2T2_GUITC</name>
<dbReference type="EC" id="2.1.2.9" evidence="2"/>
<keyword evidence="9" id="KW-1185">Reference proteome</keyword>
<evidence type="ECO:0000259" key="6">
    <source>
        <dbReference type="Pfam" id="PF02911"/>
    </source>
</evidence>
<feature type="domain" description="Formyl transferase C-terminal" evidence="6">
    <location>
        <begin position="255"/>
        <end position="314"/>
    </location>
</feature>
<keyword evidence="4" id="KW-0648">Protein biosynthesis</keyword>
<dbReference type="OrthoDB" id="10268103at2759"/>
<dbReference type="CDD" id="cd08646">
    <property type="entry name" value="FMT_core_Met-tRNA-FMT_N"/>
    <property type="match status" value="1"/>
</dbReference>
<dbReference type="Pfam" id="PF02911">
    <property type="entry name" value="Formyl_trans_C"/>
    <property type="match status" value="2"/>
</dbReference>
<dbReference type="InterPro" id="IPR041711">
    <property type="entry name" value="Met-tRNA-FMT_N"/>
</dbReference>
<dbReference type="KEGG" id="gtt:GUITHDRAFT_141138"/>
<organism evidence="7">
    <name type="scientific">Guillardia theta (strain CCMP2712)</name>
    <name type="common">Cryptophyte</name>
    <dbReference type="NCBI Taxonomy" id="905079"/>
    <lineage>
        <taxon>Eukaryota</taxon>
        <taxon>Cryptophyceae</taxon>
        <taxon>Pyrenomonadales</taxon>
        <taxon>Geminigeraceae</taxon>
        <taxon>Guillardia</taxon>
    </lineage>
</organism>
<dbReference type="Proteomes" id="UP000011087">
    <property type="component" value="Unassembled WGS sequence"/>
</dbReference>
<dbReference type="PANTHER" id="PTHR11138">
    <property type="entry name" value="METHIONYL-TRNA FORMYLTRANSFERASE"/>
    <property type="match status" value="1"/>
</dbReference>
<comment type="similarity">
    <text evidence="1">Belongs to the Fmt family.</text>
</comment>
<reference evidence="9" key="2">
    <citation type="submission" date="2012-11" db="EMBL/GenBank/DDBJ databases">
        <authorList>
            <person name="Kuo A."/>
            <person name="Curtis B.A."/>
            <person name="Tanifuji G."/>
            <person name="Burki F."/>
            <person name="Gruber A."/>
            <person name="Irimia M."/>
            <person name="Maruyama S."/>
            <person name="Arias M.C."/>
            <person name="Ball S.G."/>
            <person name="Gile G.H."/>
            <person name="Hirakawa Y."/>
            <person name="Hopkins J.F."/>
            <person name="Rensing S.A."/>
            <person name="Schmutz J."/>
            <person name="Symeonidi A."/>
            <person name="Elias M."/>
            <person name="Eveleigh R.J."/>
            <person name="Herman E.K."/>
            <person name="Klute M.J."/>
            <person name="Nakayama T."/>
            <person name="Obornik M."/>
            <person name="Reyes-Prieto A."/>
            <person name="Armbrust E.V."/>
            <person name="Aves S.J."/>
            <person name="Beiko R.G."/>
            <person name="Coutinho P."/>
            <person name="Dacks J.B."/>
            <person name="Durnford D.G."/>
            <person name="Fast N.M."/>
            <person name="Green B.R."/>
            <person name="Grisdale C."/>
            <person name="Hempe F."/>
            <person name="Henrissat B."/>
            <person name="Hoppner M.P."/>
            <person name="Ishida K.-I."/>
            <person name="Kim E."/>
            <person name="Koreny L."/>
            <person name="Kroth P.G."/>
            <person name="Liu Y."/>
            <person name="Malik S.-B."/>
            <person name="Maier U.G."/>
            <person name="McRose D."/>
            <person name="Mock T."/>
            <person name="Neilson J.A."/>
            <person name="Onodera N.T."/>
            <person name="Poole A.M."/>
            <person name="Pritham E.J."/>
            <person name="Richards T.A."/>
            <person name="Rocap G."/>
            <person name="Roy S.W."/>
            <person name="Sarai C."/>
            <person name="Schaack S."/>
            <person name="Shirato S."/>
            <person name="Slamovits C.H."/>
            <person name="Spencer D.F."/>
            <person name="Suzuki S."/>
            <person name="Worden A.Z."/>
            <person name="Zauner S."/>
            <person name="Barry K."/>
            <person name="Bell C."/>
            <person name="Bharti A.K."/>
            <person name="Crow J.A."/>
            <person name="Grimwood J."/>
            <person name="Kramer R."/>
            <person name="Lindquist E."/>
            <person name="Lucas S."/>
            <person name="Salamov A."/>
            <person name="McFadden G.I."/>
            <person name="Lane C.E."/>
            <person name="Keeling P.J."/>
            <person name="Gray M.W."/>
            <person name="Grigoriev I.V."/>
            <person name="Archibald J.M."/>
        </authorList>
    </citation>
    <scope>NUCLEOTIDE SEQUENCE</scope>
    <source>
        <strain evidence="9">CCMP2712</strain>
    </source>
</reference>
<dbReference type="HOGENOM" id="CLU_033347_6_0_1"/>
<dbReference type="InterPro" id="IPR011034">
    <property type="entry name" value="Formyl_transferase-like_C_sf"/>
</dbReference>
<evidence type="ECO:0000256" key="4">
    <source>
        <dbReference type="ARBA" id="ARBA00022917"/>
    </source>
</evidence>
<sequence>MRVPGVARTLSMLAGDGGKKKVVFLGTPEVATIAFRKIFEASKAADSTFEVSAVVSNPPAKANRKKELQASNRTVMRCDAMRCDVWTPTGIMKKFEDSAEFLEKLESLSPDLCITAAYGQFLTKKFLTIPRLGTVNIHPSLLPKYRGASPVPRALEDGVAGGEAESQLGDAEVCAAVTGVSVLFTQFEMDAGPIIRQEEYPLTGDEKADQLLPILFDRGSELLLSALPGIFEGKYQQDGTGCIIQNDEEATYAAKMNKEESKLWFTENAKYMHNRVRAFAGWPGTTMDLVINSGCPDEEKMTVKIVTSRIRREQGGAIQLFTSLFPSISISSFSNSICDPFLSLPPLLIRLAHLHLLANEAAGNALVITCDDGSQLDAIEVQPPGKKPMDAKSFWNGMRGRSVERARVPWSTGKVPT</sequence>
<dbReference type="InterPro" id="IPR005793">
    <property type="entry name" value="Formyl_trans_C"/>
</dbReference>
<dbReference type="GeneID" id="17299114"/>
<dbReference type="eggNOG" id="KOG3082">
    <property type="taxonomic scope" value="Eukaryota"/>
</dbReference>
<dbReference type="RefSeq" id="XP_005829429.1">
    <property type="nucleotide sequence ID" value="XM_005829372.1"/>
</dbReference>
<evidence type="ECO:0000313" key="9">
    <source>
        <dbReference type="Proteomes" id="UP000011087"/>
    </source>
</evidence>
<reference evidence="8" key="3">
    <citation type="submission" date="2016-03" db="UniProtKB">
        <authorList>
            <consortium name="EnsemblProtists"/>
        </authorList>
    </citation>
    <scope>IDENTIFICATION</scope>
</reference>
<evidence type="ECO:0000313" key="7">
    <source>
        <dbReference type="EMBL" id="EKX42449.1"/>
    </source>
</evidence>
<evidence type="ECO:0000313" key="8">
    <source>
        <dbReference type="EnsemblProtists" id="EKX42449"/>
    </source>
</evidence>
<proteinExistence type="inferred from homology"/>
<dbReference type="Pfam" id="PF00551">
    <property type="entry name" value="Formyl_trans_N"/>
    <property type="match status" value="1"/>
</dbReference>
<dbReference type="STRING" id="905079.L1J2T2"/>
<feature type="domain" description="Formyl transferase N-terminal" evidence="5">
    <location>
        <begin position="21"/>
        <end position="226"/>
    </location>
</feature>
<accession>L1J2T2</accession>
<dbReference type="InterPro" id="IPR036477">
    <property type="entry name" value="Formyl_transf_N_sf"/>
</dbReference>
<dbReference type="InterPro" id="IPR002376">
    <property type="entry name" value="Formyl_transf_N"/>
</dbReference>
<feature type="domain" description="Formyl transferase C-terminal" evidence="6">
    <location>
        <begin position="364"/>
        <end position="398"/>
    </location>
</feature>